<keyword evidence="9 13" id="KW-0234">DNA repair</keyword>
<evidence type="ECO:0000256" key="5">
    <source>
        <dbReference type="ARBA" id="ARBA00022801"/>
    </source>
</evidence>
<evidence type="ECO:0000256" key="7">
    <source>
        <dbReference type="ARBA" id="ARBA00022840"/>
    </source>
</evidence>
<dbReference type="SMART" id="SM00487">
    <property type="entry name" value="DEXDc"/>
    <property type="match status" value="1"/>
</dbReference>
<dbReference type="SMART" id="SM01058">
    <property type="entry name" value="CarD_TRCF"/>
    <property type="match status" value="1"/>
</dbReference>
<evidence type="ECO:0000313" key="16">
    <source>
        <dbReference type="EMBL" id="MBC6680728.1"/>
    </source>
</evidence>
<proteinExistence type="inferred from homology"/>
<dbReference type="Pfam" id="PF00270">
    <property type="entry name" value="DEAD"/>
    <property type="match status" value="1"/>
</dbReference>
<comment type="similarity">
    <text evidence="11 13">In the C-terminal section; belongs to the helicase family. RecG subfamily.</text>
</comment>
<comment type="subcellular location">
    <subcellularLocation>
        <location evidence="1 13">Cytoplasm</location>
    </subcellularLocation>
</comment>
<dbReference type="PANTHER" id="PTHR47964:SF1">
    <property type="entry name" value="ATP-DEPENDENT DNA HELICASE HOMOLOG RECG, CHLOROPLASTIC"/>
    <property type="match status" value="1"/>
</dbReference>
<dbReference type="InterPro" id="IPR011545">
    <property type="entry name" value="DEAD/DEAH_box_helicase_dom"/>
</dbReference>
<evidence type="ECO:0000259" key="14">
    <source>
        <dbReference type="PROSITE" id="PS51192"/>
    </source>
</evidence>
<dbReference type="SUPFAM" id="SSF141259">
    <property type="entry name" value="CarD-like"/>
    <property type="match status" value="1"/>
</dbReference>
<dbReference type="InterPro" id="IPR037235">
    <property type="entry name" value="TRCF-like_C_D7"/>
</dbReference>
<dbReference type="NCBIfam" id="TIGR00580">
    <property type="entry name" value="mfd"/>
    <property type="match status" value="1"/>
</dbReference>
<dbReference type="Gene3D" id="3.30.2060.10">
    <property type="entry name" value="Penicillin-binding protein 1b domain"/>
    <property type="match status" value="1"/>
</dbReference>
<dbReference type="InterPro" id="IPR005118">
    <property type="entry name" value="TRCF_C"/>
</dbReference>
<comment type="function">
    <text evidence="13">Couples transcription and DNA repair by recognizing RNA polymerase (RNAP) stalled at DNA lesions. Mediates ATP-dependent release of RNAP and its truncated transcript from the DNA, and recruitment of nucleotide excision repair machinery to the damaged site.</text>
</comment>
<dbReference type="InterPro" id="IPR001650">
    <property type="entry name" value="Helicase_C-like"/>
</dbReference>
<dbReference type="InterPro" id="IPR003711">
    <property type="entry name" value="CarD-like/TRCF_RID"/>
</dbReference>
<dbReference type="Pfam" id="PF02559">
    <property type="entry name" value="CarD_TRCF_RID"/>
    <property type="match status" value="1"/>
</dbReference>
<dbReference type="Pfam" id="PF17757">
    <property type="entry name" value="UvrB_inter"/>
    <property type="match status" value="1"/>
</dbReference>
<feature type="domain" description="Helicase C-terminal" evidence="15">
    <location>
        <begin position="797"/>
        <end position="951"/>
    </location>
</feature>
<keyword evidence="5 13" id="KW-0378">Hydrolase</keyword>
<dbReference type="InterPro" id="IPR004576">
    <property type="entry name" value="Mfd"/>
</dbReference>
<dbReference type="EMBL" id="JACRYT010000017">
    <property type="protein sequence ID" value="MBC6680728.1"/>
    <property type="molecule type" value="Genomic_DNA"/>
</dbReference>
<dbReference type="SMART" id="SM00490">
    <property type="entry name" value="HELICc"/>
    <property type="match status" value="1"/>
</dbReference>
<dbReference type="InterPro" id="IPR036101">
    <property type="entry name" value="CarD-like/TRCF_RID_sf"/>
</dbReference>
<reference evidence="16" key="1">
    <citation type="submission" date="2020-08" db="EMBL/GenBank/DDBJ databases">
        <title>Genome public.</title>
        <authorList>
            <person name="Liu C."/>
            <person name="Sun Q."/>
        </authorList>
    </citation>
    <scope>NUCLEOTIDE SEQUENCE</scope>
    <source>
        <strain evidence="16">BX12</strain>
    </source>
</reference>
<organism evidence="16 17">
    <name type="scientific">Zhenpiania hominis</name>
    <dbReference type="NCBI Taxonomy" id="2763644"/>
    <lineage>
        <taxon>Bacteria</taxon>
        <taxon>Bacillati</taxon>
        <taxon>Bacillota</taxon>
        <taxon>Clostridia</taxon>
        <taxon>Peptostreptococcales</taxon>
        <taxon>Anaerovoracaceae</taxon>
        <taxon>Zhenpiania</taxon>
    </lineage>
</organism>
<dbReference type="Gene3D" id="3.90.1150.50">
    <property type="entry name" value="Transcription-repair-coupling factor, D7 domain"/>
    <property type="match status" value="1"/>
</dbReference>
<dbReference type="SUPFAM" id="SSF52540">
    <property type="entry name" value="P-loop containing nucleoside triphosphate hydrolases"/>
    <property type="match status" value="4"/>
</dbReference>
<evidence type="ECO:0000259" key="15">
    <source>
        <dbReference type="PROSITE" id="PS51194"/>
    </source>
</evidence>
<dbReference type="EC" id="3.6.4.-" evidence="13"/>
<dbReference type="SUPFAM" id="SSF143517">
    <property type="entry name" value="TRCF domain-like"/>
    <property type="match status" value="1"/>
</dbReference>
<dbReference type="RefSeq" id="WP_187303824.1">
    <property type="nucleotide sequence ID" value="NZ_JACRYT010000017.1"/>
</dbReference>
<dbReference type="Proteomes" id="UP000602647">
    <property type="component" value="Unassembled WGS sequence"/>
</dbReference>
<dbReference type="HAMAP" id="MF_00969">
    <property type="entry name" value="TRCF"/>
    <property type="match status" value="1"/>
</dbReference>
<evidence type="ECO:0000256" key="12">
    <source>
        <dbReference type="ARBA" id="ARBA00070128"/>
    </source>
</evidence>
<dbReference type="PANTHER" id="PTHR47964">
    <property type="entry name" value="ATP-DEPENDENT DNA HELICASE HOMOLOG RECG, CHLOROPLASTIC"/>
    <property type="match status" value="1"/>
</dbReference>
<evidence type="ECO:0000313" key="17">
    <source>
        <dbReference type="Proteomes" id="UP000602647"/>
    </source>
</evidence>
<evidence type="ECO:0000256" key="8">
    <source>
        <dbReference type="ARBA" id="ARBA00023125"/>
    </source>
</evidence>
<evidence type="ECO:0000256" key="9">
    <source>
        <dbReference type="ARBA" id="ARBA00023204"/>
    </source>
</evidence>
<dbReference type="PROSITE" id="PS51194">
    <property type="entry name" value="HELICASE_CTER"/>
    <property type="match status" value="1"/>
</dbReference>
<dbReference type="InterPro" id="IPR027417">
    <property type="entry name" value="P-loop_NTPase"/>
</dbReference>
<dbReference type="GO" id="GO:0016787">
    <property type="term" value="F:hydrolase activity"/>
    <property type="evidence" value="ECO:0007669"/>
    <property type="project" value="UniProtKB-KW"/>
</dbReference>
<keyword evidence="4 13" id="KW-0227">DNA damage</keyword>
<keyword evidence="6" id="KW-0347">Helicase</keyword>
<keyword evidence="7 13" id="KW-0067">ATP-binding</keyword>
<evidence type="ECO:0000256" key="10">
    <source>
        <dbReference type="ARBA" id="ARBA00061104"/>
    </source>
</evidence>
<dbReference type="GO" id="GO:0003678">
    <property type="term" value="F:DNA helicase activity"/>
    <property type="evidence" value="ECO:0007669"/>
    <property type="project" value="TreeGrafter"/>
</dbReference>
<comment type="similarity">
    <text evidence="10 13">In the N-terminal section; belongs to the UvrB family.</text>
</comment>
<evidence type="ECO:0000256" key="2">
    <source>
        <dbReference type="ARBA" id="ARBA00022490"/>
    </source>
</evidence>
<dbReference type="SMART" id="SM00982">
    <property type="entry name" value="TRCF"/>
    <property type="match status" value="1"/>
</dbReference>
<dbReference type="InterPro" id="IPR047112">
    <property type="entry name" value="RecG/Mfd"/>
</dbReference>
<dbReference type="GO" id="GO:0000716">
    <property type="term" value="P:transcription-coupled nucleotide-excision repair, DNA damage recognition"/>
    <property type="evidence" value="ECO:0007669"/>
    <property type="project" value="UniProtKB-UniRule"/>
</dbReference>
<dbReference type="InterPro" id="IPR041471">
    <property type="entry name" value="UvrB_inter"/>
</dbReference>
<evidence type="ECO:0000256" key="6">
    <source>
        <dbReference type="ARBA" id="ARBA00022806"/>
    </source>
</evidence>
<dbReference type="Gene3D" id="2.40.10.170">
    <property type="match status" value="1"/>
</dbReference>
<dbReference type="GO" id="GO:0005524">
    <property type="term" value="F:ATP binding"/>
    <property type="evidence" value="ECO:0007669"/>
    <property type="project" value="UniProtKB-UniRule"/>
</dbReference>
<keyword evidence="8 13" id="KW-0238">DNA-binding</keyword>
<dbReference type="GO" id="GO:0006355">
    <property type="term" value="P:regulation of DNA-templated transcription"/>
    <property type="evidence" value="ECO:0007669"/>
    <property type="project" value="UniProtKB-UniRule"/>
</dbReference>
<dbReference type="CDD" id="cd17991">
    <property type="entry name" value="DEXHc_TRCF"/>
    <property type="match status" value="1"/>
</dbReference>
<sequence length="1141" mass="129845">MSKKGLINITGAAESRVAPLMGRILQQEAKGQCLVVASSYVRAQRLATDLSFFVDKTIYVLPPEEEVFVRYEAKARDSMLERLKILKALRTGEDCLVVAPVSGAIRKLPPHEDFEEKVLRLAGGEEIELNQVKEKLAAMGYERVSLVDARGQFSIRGSIIDVFTADGEAPCRIELFDTEIDSIRSFDPDTQRSIENLSCIDIYPAETIVRDKKILEKAAGKIRRAYGAQIRKFSGEDLTSEEQERGETLKKRRDQLVEFAENGVNLQQMENYLHYFYETTEYIWDYMKEPVVMIDDPSRVMENLEARERELAEDFKTILERGQTVPSELKDFSGKQDYLKLYQMDRAYLFTPIQKTIKGADSFAEIRNVVSRPTMVFNGRMDLLETELRTYLKNGYKVTIVCANEERASNMEEFLSRVDLLSRVWVKMGNLTGGIDFPQEKLCYIWDGDIFGTPKKKKRKKKTSHDFSQPIRSFADVQTGDYVVHENHGIGKFVGIEQLTVQNVKKDYLKIKYSGQDVLYVPVEQMDLVQKYIGSDTASPRLNKLSGSEWKTTKAKAKAAIANMAKELLEVSAARQMEKGYAFSPDTVWQKEFEDSFPYTETDDQLRCIAEIKQDMEKDVAMDRLLCGDVGFGKTEVAARAMFKCAADGKQVAVLVPTTILANQHYYTLKERFEKFPFKVEMLSRFRSEAQQKSVIEGLEKGSVDVVIGTHRLLSRDVKFKDLGLLVVDEEQRFGVQHKEVIKQLKKNVDVLTLSATPIPRTLHMSLVGIKDMSVIEEPPEERYPVQTYVMEQEDVLIRDAIEKELDRGGQAYVVFNRVKGINKVAAHIEELVPQAKVSVGHGQMNEHRLEDVIMDFVQGESNVLVATTIIESGIDIPNVNTMIILDADRFGLSQLYQLRGRVGRSNRMAYAYLMFQKDKSLSEIAEKRLRAIKEFTEFGAGFKVAMRDLEIRGAGNLLGTEQHGHMMDIGYELYCKLVDDAVRALGGEVVNPDREEASIELNVTALIPQRYIPDEVLKLHMYKKIASVSSDEDEDEVIDELIDRFGEIPRDTMNLIKVSRIRSMAEKLCITRIHEEGKKVIFQFAEANGLSPRSLAALSERYGMRLFIHGGVKPFVRFTPERKERLQEILEFLKTAIPAN</sequence>
<feature type="domain" description="Helicase ATP-binding" evidence="14">
    <location>
        <begin position="615"/>
        <end position="776"/>
    </location>
</feature>
<dbReference type="GO" id="GO:0005737">
    <property type="term" value="C:cytoplasm"/>
    <property type="evidence" value="ECO:0007669"/>
    <property type="project" value="UniProtKB-SubCell"/>
</dbReference>
<dbReference type="Gene3D" id="3.40.50.300">
    <property type="entry name" value="P-loop containing nucleotide triphosphate hydrolases"/>
    <property type="match status" value="2"/>
</dbReference>
<evidence type="ECO:0000256" key="11">
    <source>
        <dbReference type="ARBA" id="ARBA00061399"/>
    </source>
</evidence>
<keyword evidence="3 13" id="KW-0547">Nucleotide-binding</keyword>
<name>A0A923SWW3_9FIRM</name>
<gene>
    <name evidence="13 16" type="primary">mfd</name>
    <name evidence="16" type="ORF">H9L42_12940</name>
</gene>
<evidence type="ECO:0000256" key="13">
    <source>
        <dbReference type="HAMAP-Rule" id="MF_00969"/>
    </source>
</evidence>
<dbReference type="PROSITE" id="PS51192">
    <property type="entry name" value="HELICASE_ATP_BIND_1"/>
    <property type="match status" value="1"/>
</dbReference>
<dbReference type="Gene3D" id="3.40.50.11180">
    <property type="match status" value="1"/>
</dbReference>
<dbReference type="AlphaFoldDB" id="A0A923SWW3"/>
<comment type="caution">
    <text evidence="16">The sequence shown here is derived from an EMBL/GenBank/DDBJ whole genome shotgun (WGS) entry which is preliminary data.</text>
</comment>
<evidence type="ECO:0000256" key="3">
    <source>
        <dbReference type="ARBA" id="ARBA00022741"/>
    </source>
</evidence>
<dbReference type="FunFam" id="3.40.50.300:FF:000546">
    <property type="entry name" value="Transcription-repair-coupling factor"/>
    <property type="match status" value="1"/>
</dbReference>
<evidence type="ECO:0000256" key="1">
    <source>
        <dbReference type="ARBA" id="ARBA00004496"/>
    </source>
</evidence>
<accession>A0A923SWW3</accession>
<keyword evidence="2 13" id="KW-0963">Cytoplasm</keyword>
<evidence type="ECO:0000256" key="4">
    <source>
        <dbReference type="ARBA" id="ARBA00022763"/>
    </source>
</evidence>
<dbReference type="GO" id="GO:0003684">
    <property type="term" value="F:damaged DNA binding"/>
    <property type="evidence" value="ECO:0007669"/>
    <property type="project" value="InterPro"/>
</dbReference>
<dbReference type="Pfam" id="PF03461">
    <property type="entry name" value="TRCF"/>
    <property type="match status" value="1"/>
</dbReference>
<dbReference type="Pfam" id="PF00271">
    <property type="entry name" value="Helicase_C"/>
    <property type="match status" value="1"/>
</dbReference>
<dbReference type="InterPro" id="IPR014001">
    <property type="entry name" value="Helicase_ATP-bd"/>
</dbReference>
<keyword evidence="17" id="KW-1185">Reference proteome</keyword>
<protein>
    <recommendedName>
        <fullName evidence="12 13">Transcription-repair-coupling factor</fullName>
        <shortName evidence="13">TRCF</shortName>
        <ecNumber evidence="13">3.6.4.-</ecNumber>
    </recommendedName>
</protein>